<gene>
    <name evidence="3" type="ORF">PICST_63283</name>
</gene>
<dbReference type="EMBL" id="CP000501">
    <property type="protein sequence ID" value="ABN68321.2"/>
    <property type="molecule type" value="Genomic_DNA"/>
</dbReference>
<dbReference type="eggNOG" id="KOG3770">
    <property type="taxonomic scope" value="Eukaryota"/>
</dbReference>
<keyword evidence="2" id="KW-0325">Glycoprotein</keyword>
<dbReference type="InterPro" id="IPR029052">
    <property type="entry name" value="Metallo-depent_PP-like"/>
</dbReference>
<dbReference type="InterPro" id="IPR041805">
    <property type="entry name" value="ASMase/PPN1_MPP"/>
</dbReference>
<dbReference type="AlphaFoldDB" id="A3LZD9"/>
<name>A3LZD9_PICST</name>
<accession>A3LZD9</accession>
<dbReference type="InParanoid" id="A3LZD9"/>
<dbReference type="STRING" id="322104.A3LZD9"/>
<proteinExistence type="predicted"/>
<dbReference type="OrthoDB" id="282973at2759"/>
<dbReference type="GO" id="GO:0008081">
    <property type="term" value="F:phosphoric diester hydrolase activity"/>
    <property type="evidence" value="ECO:0007669"/>
    <property type="project" value="TreeGrafter"/>
</dbReference>
<dbReference type="GeneID" id="4840636"/>
<feature type="non-terminal residue" evidence="3">
    <location>
        <position position="644"/>
    </location>
</feature>
<evidence type="ECO:0000256" key="1">
    <source>
        <dbReference type="ARBA" id="ARBA00022801"/>
    </source>
</evidence>
<dbReference type="SUPFAM" id="SSF56300">
    <property type="entry name" value="Metallo-dependent phosphatases"/>
    <property type="match status" value="1"/>
</dbReference>
<organism evidence="3 4">
    <name type="scientific">Scheffersomyces stipitis (strain ATCC 58785 / CBS 6054 / NBRC 10063 / NRRL Y-11545)</name>
    <name type="common">Yeast</name>
    <name type="synonym">Pichia stipitis</name>
    <dbReference type="NCBI Taxonomy" id="322104"/>
    <lineage>
        <taxon>Eukaryota</taxon>
        <taxon>Fungi</taxon>
        <taxon>Dikarya</taxon>
        <taxon>Ascomycota</taxon>
        <taxon>Saccharomycotina</taxon>
        <taxon>Pichiomycetes</taxon>
        <taxon>Debaryomycetaceae</taxon>
        <taxon>Scheffersomyces</taxon>
    </lineage>
</organism>
<protein>
    <recommendedName>
        <fullName evidence="5">Calcineurin-like phosphoesterase domain-containing protein</fullName>
    </recommendedName>
</protein>
<sequence length="644" mass="74421">MSDEELIKRAVNEFHSVDAVNDIDECARCKTRLQIGKFLALTRPDLVPQIFSIWCLESGFDETECHMNYGFHTEEYSSTGTDFTKVLSLMNPEGIDGDYFCYFHDSQCHVLPESPTLDLEKLWPPKPKLYEAPENSGNTFNVLHISDVNIQLDYKLLSEANCSQTVCCSPMSRNLVPTPPEYDYSLIHDPAVGLSFYSSSYSKGHFEKGQYIDQYSPKEPAWLPAHEFGSYNCETPPLLFNNSLGVIRDFHQNHLNFEFALFTGGVVGHSDRIFVDKESVLEAQEFVYRNIQSYLPQVPVFPAIGVRDGFPMNQLPQNELTESYLYQCNFDFLADLWQELGWLDLESAKEVRYNHFGYSLVTDRGLKIISLNSNVWNQKNLYSFWDVLAFDKSGIWEFLINELLDSELNEQRVWIIAHLPTSQQSLPIPSKIFTEIVHRFSPKVIAAIFFGHSQKESFELLYAGDGCDEKKLENAINFAITAPSISPFSGVNPAWKYYSVDENSFNIVNSFTYFTKLNETFVNGGAEPVWEFGFSARDAYDPEQQWPMERSLDTEWWHHVSEKIRDMPEIDQLYNKFEFRSSPFATPNTSEDCEESTNYCKVTSFTLEDRKQCMLTEDQDNYICPRKSIDFRPHIRPYDPIEYI</sequence>
<dbReference type="OMA" id="WIIAHLP"/>
<dbReference type="KEGG" id="pic:PICST_63283"/>
<dbReference type="PANTHER" id="PTHR10340">
    <property type="entry name" value="SPHINGOMYELIN PHOSPHODIESTERASE"/>
    <property type="match status" value="1"/>
</dbReference>
<reference evidence="3 4" key="1">
    <citation type="journal article" date="2007" name="Nat. Biotechnol.">
        <title>Genome sequence of the lignocellulose-bioconverting and xylose-fermenting yeast Pichia stipitis.</title>
        <authorList>
            <person name="Jeffries T.W."/>
            <person name="Grigoriev I.V."/>
            <person name="Grimwood J."/>
            <person name="Laplaza J.M."/>
            <person name="Aerts A."/>
            <person name="Salamov A."/>
            <person name="Schmutz J."/>
            <person name="Lindquist E."/>
            <person name="Dehal P."/>
            <person name="Shapiro H."/>
            <person name="Jin Y.S."/>
            <person name="Passoth V."/>
            <person name="Richardson P.M."/>
        </authorList>
    </citation>
    <scope>NUCLEOTIDE SEQUENCE [LARGE SCALE GENOMIC DNA]</scope>
    <source>
        <strain evidence="4">ATCC 58785 / CBS 6054 / NBRC 10063 / NRRL Y-11545</strain>
    </source>
</reference>
<dbReference type="RefSeq" id="XP_001386350.2">
    <property type="nucleotide sequence ID" value="XM_001386313.1"/>
</dbReference>
<evidence type="ECO:0000313" key="4">
    <source>
        <dbReference type="Proteomes" id="UP000002258"/>
    </source>
</evidence>
<keyword evidence="4" id="KW-1185">Reference proteome</keyword>
<dbReference type="Proteomes" id="UP000002258">
    <property type="component" value="Chromosome 7"/>
</dbReference>
<dbReference type="HOGENOM" id="CLU_014743_2_0_1"/>
<dbReference type="CDD" id="cd00842">
    <property type="entry name" value="MPP_ASMase"/>
    <property type="match status" value="1"/>
</dbReference>
<evidence type="ECO:0008006" key="5">
    <source>
        <dbReference type="Google" id="ProtNLM"/>
    </source>
</evidence>
<evidence type="ECO:0000256" key="2">
    <source>
        <dbReference type="ARBA" id="ARBA00023180"/>
    </source>
</evidence>
<evidence type="ECO:0000313" key="3">
    <source>
        <dbReference type="EMBL" id="ABN68321.2"/>
    </source>
</evidence>
<keyword evidence="1" id="KW-0378">Hydrolase</keyword>
<dbReference type="PANTHER" id="PTHR10340:SF27">
    <property type="entry name" value="ACL091CP"/>
    <property type="match status" value="1"/>
</dbReference>